<keyword evidence="3" id="KW-1185">Reference proteome</keyword>
<dbReference type="EMBL" id="DS670557">
    <property type="protein sequence ID" value="EEC03522.1"/>
    <property type="molecule type" value="Genomic_DNA"/>
</dbReference>
<gene>
    <name evidence="1" type="ORF">IscW_ISCW017141</name>
</gene>
<name>B7PAA0_IXOSC</name>
<organism>
    <name type="scientific">Ixodes scapularis</name>
    <name type="common">Black-legged tick</name>
    <name type="synonym">Deer tick</name>
    <dbReference type="NCBI Taxonomy" id="6945"/>
    <lineage>
        <taxon>Eukaryota</taxon>
        <taxon>Metazoa</taxon>
        <taxon>Ecdysozoa</taxon>
        <taxon>Arthropoda</taxon>
        <taxon>Chelicerata</taxon>
        <taxon>Arachnida</taxon>
        <taxon>Acari</taxon>
        <taxon>Parasitiformes</taxon>
        <taxon>Ixodida</taxon>
        <taxon>Ixodoidea</taxon>
        <taxon>Ixodidae</taxon>
        <taxon>Ixodinae</taxon>
        <taxon>Ixodes</taxon>
    </lineage>
</organism>
<evidence type="ECO:0000313" key="3">
    <source>
        <dbReference type="Proteomes" id="UP000001555"/>
    </source>
</evidence>
<sequence>MMTEGWTTKRPRTSPQHWMLARVFADLRNSGMGIPGATTFCKCTDVDTTFVQCAELTDDKIVQQVLASGENESD</sequence>
<evidence type="ECO:0000313" key="1">
    <source>
        <dbReference type="EMBL" id="EEC03522.1"/>
    </source>
</evidence>
<dbReference type="AlphaFoldDB" id="B7PAA0"/>
<proteinExistence type="predicted"/>
<evidence type="ECO:0000313" key="2">
    <source>
        <dbReference type="EnsemblMetazoa" id="ISCW017141-PA"/>
    </source>
</evidence>
<dbReference type="VEuPathDB" id="VectorBase:ISCW017141"/>
<dbReference type="EnsemblMetazoa" id="ISCW017141-RA">
    <property type="protein sequence ID" value="ISCW017141-PA"/>
    <property type="gene ID" value="ISCW017141"/>
</dbReference>
<dbReference type="EMBL" id="ABJB010933617">
    <property type="status" value="NOT_ANNOTATED_CDS"/>
    <property type="molecule type" value="Genomic_DNA"/>
</dbReference>
<dbReference type="Proteomes" id="UP000001555">
    <property type="component" value="Unassembled WGS sequence"/>
</dbReference>
<dbReference type="InParanoid" id="B7PAA0"/>
<protein>
    <submittedName>
        <fullName evidence="1 2">Uncharacterized protein</fullName>
    </submittedName>
</protein>
<reference evidence="2" key="2">
    <citation type="submission" date="2020-05" db="UniProtKB">
        <authorList>
            <consortium name="EnsemblMetazoa"/>
        </authorList>
    </citation>
    <scope>IDENTIFICATION</scope>
    <source>
        <strain evidence="2">wikel</strain>
    </source>
</reference>
<dbReference type="VEuPathDB" id="VectorBase:ISCI017141"/>
<dbReference type="HOGENOM" id="CLU_2690574_0_0_1"/>
<dbReference type="PaxDb" id="6945-B7PAA0"/>
<reference evidence="1 3" key="1">
    <citation type="submission" date="2008-03" db="EMBL/GenBank/DDBJ databases">
        <title>Annotation of Ixodes scapularis.</title>
        <authorList>
            <consortium name="Ixodes scapularis Genome Project Consortium"/>
            <person name="Caler E."/>
            <person name="Hannick L.I."/>
            <person name="Bidwell S."/>
            <person name="Joardar V."/>
            <person name="Thiagarajan M."/>
            <person name="Amedeo P."/>
            <person name="Galinsky K.J."/>
            <person name="Schobel S."/>
            <person name="Inman J."/>
            <person name="Hostetler J."/>
            <person name="Miller J."/>
            <person name="Hammond M."/>
            <person name="Megy K."/>
            <person name="Lawson D."/>
            <person name="Kodira C."/>
            <person name="Sutton G."/>
            <person name="Meyer J."/>
            <person name="Hill C.A."/>
            <person name="Birren B."/>
            <person name="Nene V."/>
            <person name="Collins F."/>
            <person name="Alarcon-Chaidez F."/>
            <person name="Wikel S."/>
            <person name="Strausberg R."/>
        </authorList>
    </citation>
    <scope>NUCLEOTIDE SEQUENCE [LARGE SCALE GENOMIC DNA]</scope>
    <source>
        <strain evidence="3">Wikel</strain>
        <strain evidence="1">Wikel colony</strain>
    </source>
</reference>
<accession>B7PAA0</accession>